<accession>A0A6A5V912</accession>
<evidence type="ECO:0000313" key="1">
    <source>
        <dbReference type="EMBL" id="KAF1969797.1"/>
    </source>
</evidence>
<dbReference type="Proteomes" id="UP000800036">
    <property type="component" value="Unassembled WGS sequence"/>
</dbReference>
<dbReference type="EMBL" id="ML976706">
    <property type="protein sequence ID" value="KAF1969797.1"/>
    <property type="molecule type" value="Genomic_DNA"/>
</dbReference>
<dbReference type="AlphaFoldDB" id="A0A6A5V912"/>
<protein>
    <submittedName>
        <fullName evidence="1">Uncharacterized protein</fullName>
    </submittedName>
</protein>
<organism evidence="1 2">
    <name type="scientific">Bimuria novae-zelandiae CBS 107.79</name>
    <dbReference type="NCBI Taxonomy" id="1447943"/>
    <lineage>
        <taxon>Eukaryota</taxon>
        <taxon>Fungi</taxon>
        <taxon>Dikarya</taxon>
        <taxon>Ascomycota</taxon>
        <taxon>Pezizomycotina</taxon>
        <taxon>Dothideomycetes</taxon>
        <taxon>Pleosporomycetidae</taxon>
        <taxon>Pleosporales</taxon>
        <taxon>Massarineae</taxon>
        <taxon>Didymosphaeriaceae</taxon>
        <taxon>Bimuria</taxon>
    </lineage>
</organism>
<sequence>MEEPSRTTFPTLQSLPTEIRLKIYEEMSPPHDSHLADWRGLFISCKLFHHEMKHELLRNTIKYFDQIKRDWTKLHPGPLLLSTPSNTRELKSLSVAIPNSYFRAREAQFPATRTFPSTLSSLLQIGISQIVLKIYEDDEAMQRTTAAITEHSLADFMRDLLGLMDPSKSSRCIKLDDGTDYVFSRVGAIDEIIFEWGTLDMASGDEDLILPYYAREHPSDWTVEFMREHICGPATGAVWKRREYTCYISLPLAEDYEHLSKGLMLSCKKINAEMENEIPKQMNRYLAEMKKEWNDAYGSELRTSNPQTVLSIKKDITVAIPNSFFRSQRVGLPRALTRLIPLHVDKIKITTYEDQPGHNLFVKFEDLFQFNLSFKDLFVEKLSVYCDDGTTFSNDTRLATDCLVLQTNLWWDRPVRQRPFVQDSCTTPSGAGLDRSFGDWQAEKLPGVGGAITGISWRNMQKYKSFVRDMGRHYYY</sequence>
<keyword evidence="2" id="KW-1185">Reference proteome</keyword>
<gene>
    <name evidence="1" type="ORF">BU23DRAFT_571321</name>
</gene>
<proteinExistence type="predicted"/>
<name>A0A6A5V912_9PLEO</name>
<evidence type="ECO:0000313" key="2">
    <source>
        <dbReference type="Proteomes" id="UP000800036"/>
    </source>
</evidence>
<reference evidence="1" key="1">
    <citation type="journal article" date="2020" name="Stud. Mycol.">
        <title>101 Dothideomycetes genomes: a test case for predicting lifestyles and emergence of pathogens.</title>
        <authorList>
            <person name="Haridas S."/>
            <person name="Albert R."/>
            <person name="Binder M."/>
            <person name="Bloem J."/>
            <person name="Labutti K."/>
            <person name="Salamov A."/>
            <person name="Andreopoulos B."/>
            <person name="Baker S."/>
            <person name="Barry K."/>
            <person name="Bills G."/>
            <person name="Bluhm B."/>
            <person name="Cannon C."/>
            <person name="Castanera R."/>
            <person name="Culley D."/>
            <person name="Daum C."/>
            <person name="Ezra D."/>
            <person name="Gonzalez J."/>
            <person name="Henrissat B."/>
            <person name="Kuo A."/>
            <person name="Liang C."/>
            <person name="Lipzen A."/>
            <person name="Lutzoni F."/>
            <person name="Magnuson J."/>
            <person name="Mondo S."/>
            <person name="Nolan M."/>
            <person name="Ohm R."/>
            <person name="Pangilinan J."/>
            <person name="Park H.-J."/>
            <person name="Ramirez L."/>
            <person name="Alfaro M."/>
            <person name="Sun H."/>
            <person name="Tritt A."/>
            <person name="Yoshinaga Y."/>
            <person name="Zwiers L.-H."/>
            <person name="Turgeon B."/>
            <person name="Goodwin S."/>
            <person name="Spatafora J."/>
            <person name="Crous P."/>
            <person name="Grigoriev I."/>
        </authorList>
    </citation>
    <scope>NUCLEOTIDE SEQUENCE</scope>
    <source>
        <strain evidence="1">CBS 107.79</strain>
    </source>
</reference>
<dbReference type="OrthoDB" id="3685682at2759"/>